<feature type="transmembrane region" description="Helical" evidence="9">
    <location>
        <begin position="23"/>
        <end position="40"/>
    </location>
</feature>
<evidence type="ECO:0000259" key="10">
    <source>
        <dbReference type="Pfam" id="PF00912"/>
    </source>
</evidence>
<dbReference type="Pfam" id="PF06832">
    <property type="entry name" value="BiPBP_C"/>
    <property type="match status" value="1"/>
</dbReference>
<dbReference type="EMBL" id="BAAAFH010000011">
    <property type="protein sequence ID" value="GAA0875459.1"/>
    <property type="molecule type" value="Genomic_DNA"/>
</dbReference>
<keyword evidence="4" id="KW-0328">Glycosyltransferase</keyword>
<dbReference type="EC" id="2.4.99.28" evidence="7"/>
<dbReference type="PANTHER" id="PTHR32282">
    <property type="entry name" value="BINDING PROTEIN TRANSPEPTIDASE, PUTATIVE-RELATED"/>
    <property type="match status" value="1"/>
</dbReference>
<dbReference type="Proteomes" id="UP001501126">
    <property type="component" value="Unassembled WGS sequence"/>
</dbReference>
<dbReference type="Pfam" id="PF00912">
    <property type="entry name" value="Transgly"/>
    <property type="match status" value="1"/>
</dbReference>
<comment type="pathway">
    <text evidence="1">Cell wall biogenesis; peptidoglycan biosynthesis.</text>
</comment>
<organism evidence="12 13">
    <name type="scientific">Wandonia haliotis</name>
    <dbReference type="NCBI Taxonomy" id="574963"/>
    <lineage>
        <taxon>Bacteria</taxon>
        <taxon>Pseudomonadati</taxon>
        <taxon>Bacteroidota</taxon>
        <taxon>Flavobacteriia</taxon>
        <taxon>Flavobacteriales</taxon>
        <taxon>Crocinitomicaceae</taxon>
        <taxon>Wandonia</taxon>
    </lineage>
</organism>
<reference evidence="13" key="1">
    <citation type="journal article" date="2019" name="Int. J. Syst. Evol. Microbiol.">
        <title>The Global Catalogue of Microorganisms (GCM) 10K type strain sequencing project: providing services to taxonomists for standard genome sequencing and annotation.</title>
        <authorList>
            <consortium name="The Broad Institute Genomics Platform"/>
            <consortium name="The Broad Institute Genome Sequencing Center for Infectious Disease"/>
            <person name="Wu L."/>
            <person name="Ma J."/>
        </authorList>
    </citation>
    <scope>NUCLEOTIDE SEQUENCE [LARGE SCALE GENOMIC DNA]</scope>
    <source>
        <strain evidence="13">JCM 16083</strain>
    </source>
</reference>
<feature type="domain" description="Glycosyl transferase family 51" evidence="10">
    <location>
        <begin position="72"/>
        <end position="234"/>
    </location>
</feature>
<dbReference type="InterPro" id="IPR023346">
    <property type="entry name" value="Lysozyme-like_dom_sf"/>
</dbReference>
<keyword evidence="13" id="KW-1185">Reference proteome</keyword>
<evidence type="ECO:0000256" key="8">
    <source>
        <dbReference type="ARBA" id="ARBA00049902"/>
    </source>
</evidence>
<dbReference type="InterPro" id="IPR050396">
    <property type="entry name" value="Glycosyltr_51/Transpeptidase"/>
</dbReference>
<evidence type="ECO:0000256" key="4">
    <source>
        <dbReference type="ARBA" id="ARBA00022676"/>
    </source>
</evidence>
<evidence type="ECO:0000256" key="6">
    <source>
        <dbReference type="ARBA" id="ARBA00023268"/>
    </source>
</evidence>
<keyword evidence="3" id="KW-0378">Hydrolase</keyword>
<evidence type="ECO:0000313" key="13">
    <source>
        <dbReference type="Proteomes" id="UP001501126"/>
    </source>
</evidence>
<evidence type="ECO:0000256" key="5">
    <source>
        <dbReference type="ARBA" id="ARBA00022679"/>
    </source>
</evidence>
<dbReference type="Gene3D" id="3.40.710.10">
    <property type="entry name" value="DD-peptidase/beta-lactamase superfamily"/>
    <property type="match status" value="1"/>
</dbReference>
<evidence type="ECO:0000256" key="1">
    <source>
        <dbReference type="ARBA" id="ARBA00004752"/>
    </source>
</evidence>
<keyword evidence="6" id="KW-0511">Multifunctional enzyme</keyword>
<protein>
    <recommendedName>
        <fullName evidence="7">peptidoglycan glycosyltransferase</fullName>
        <ecNumber evidence="7">2.4.99.28</ecNumber>
    </recommendedName>
</protein>
<evidence type="ECO:0000313" key="12">
    <source>
        <dbReference type="EMBL" id="GAA0875459.1"/>
    </source>
</evidence>
<name>A0ABP3Y435_9FLAO</name>
<dbReference type="InterPro" id="IPR009647">
    <property type="entry name" value="PBP_C"/>
</dbReference>
<keyword evidence="3" id="KW-0645">Protease</keyword>
<comment type="catalytic activity">
    <reaction evidence="8">
        <text>[GlcNAc-(1-&gt;4)-Mur2Ac(oyl-L-Ala-gamma-D-Glu-L-Lys-D-Ala-D-Ala)](n)-di-trans,octa-cis-undecaprenyl diphosphate + beta-D-GlcNAc-(1-&gt;4)-Mur2Ac(oyl-L-Ala-gamma-D-Glu-L-Lys-D-Ala-D-Ala)-di-trans,octa-cis-undecaprenyl diphosphate = [GlcNAc-(1-&gt;4)-Mur2Ac(oyl-L-Ala-gamma-D-Glu-L-Lys-D-Ala-D-Ala)](n+1)-di-trans,octa-cis-undecaprenyl diphosphate + di-trans,octa-cis-undecaprenyl diphosphate + H(+)</text>
        <dbReference type="Rhea" id="RHEA:23708"/>
        <dbReference type="Rhea" id="RHEA-COMP:9602"/>
        <dbReference type="Rhea" id="RHEA-COMP:9603"/>
        <dbReference type="ChEBI" id="CHEBI:15378"/>
        <dbReference type="ChEBI" id="CHEBI:58405"/>
        <dbReference type="ChEBI" id="CHEBI:60033"/>
        <dbReference type="ChEBI" id="CHEBI:78435"/>
        <dbReference type="EC" id="2.4.99.28"/>
    </reaction>
</comment>
<proteinExistence type="predicted"/>
<dbReference type="InterPro" id="IPR011815">
    <property type="entry name" value="PBP_1c"/>
</dbReference>
<comment type="caution">
    <text evidence="12">The sequence shown here is derived from an EMBL/GenBank/DDBJ whole genome shotgun (WGS) entry which is preliminary data.</text>
</comment>
<feature type="domain" description="Penicillin-binding C-terminal" evidence="11">
    <location>
        <begin position="703"/>
        <end position="784"/>
    </location>
</feature>
<dbReference type="PANTHER" id="PTHR32282:SF15">
    <property type="entry name" value="PENICILLIN-BINDING PROTEIN 1C"/>
    <property type="match status" value="1"/>
</dbReference>
<dbReference type="RefSeq" id="WP_343786970.1">
    <property type="nucleotide sequence ID" value="NZ_BAAAFH010000011.1"/>
</dbReference>
<dbReference type="InterPro" id="IPR012338">
    <property type="entry name" value="Beta-lactam/transpept-like"/>
</dbReference>
<keyword evidence="2" id="KW-0121">Carboxypeptidase</keyword>
<evidence type="ECO:0000256" key="7">
    <source>
        <dbReference type="ARBA" id="ARBA00044770"/>
    </source>
</evidence>
<dbReference type="Gene3D" id="1.10.3810.10">
    <property type="entry name" value="Biosynthetic peptidoglycan transglycosylase-like"/>
    <property type="match status" value="1"/>
</dbReference>
<evidence type="ECO:0000256" key="2">
    <source>
        <dbReference type="ARBA" id="ARBA00022645"/>
    </source>
</evidence>
<sequence>MNMIRGACGNFLLYWWKKVKRNPIKTIVIVYLAGWYYWFLPDSLFHDPYSVVVESRDGYLLGAKIAEDGQWRFPEVDSVPEKYKHCVLTFEDQYFYQHPGINPVSIVNALFDNMKSGRVVRGGSTITQQVVRLARKGQERSYGEKFIEMIWATRMEFRYTKDEILRMYASHAPFGGNVVGIEMASWRYFGVAPHQLSWAEAATLAVLPNAPSLIYPGKNQDKLRVKRNKLLSRLKTNDLIDEMTYQLAISEPLPSKPFPLPDFSKHLVERVASQSDSPRFTSTIDYALQQRLSQITANFHSIYSQNEVHNMAILVVEVDTRNVIGYIGNTPTDNEHGKDVDIIPAPRSTGSVLKPLLFAEMLNEGMLLPDMLLPDIPTQISGFTPQNFNSTYDGAVPARDALSRSLNIPAVLSLQKYGVNSFYEDLRFYGQGFINKHPGHYGLSLILGGAESSLWDLCKVYANYASTLNYYSQNEQRYRRGEFQELSLSAEDQKDFGTISLQPTKVDAGSVYETFKAMQEVNRTAEDEAWKFYSSSRKISWKTGTSFGNRDAWAIGVSPDYVVGVWVGNANGEGRPQLTGVGYASPILFDVFNLLPVSQPFRRPETGMLLSEICTKSGFLAGPNCASELKWIPKRGEETEVCPYHHTITVDRNEEYRINTSCASPEEIKTIPWFTLPPVMEFYFKKRNAFYKILPPFREGCSQDESGIAFIYPRDKSIIYLTKDFYGNVQPMLAKVAHRNSDKTLFWYLNDTYLGETKHIHEMPIIGESGDYRLTVVDENGRERMLQLSLVNENQIDD</sequence>
<keyword evidence="9" id="KW-0812">Transmembrane</keyword>
<keyword evidence="9" id="KW-1133">Transmembrane helix</keyword>
<dbReference type="InterPro" id="IPR036950">
    <property type="entry name" value="PBP_transglycosylase"/>
</dbReference>
<dbReference type="NCBIfam" id="TIGR02073">
    <property type="entry name" value="PBP_1c"/>
    <property type="match status" value="1"/>
</dbReference>
<accession>A0ABP3Y435</accession>
<evidence type="ECO:0000256" key="9">
    <source>
        <dbReference type="SAM" id="Phobius"/>
    </source>
</evidence>
<dbReference type="SUPFAM" id="SSF53955">
    <property type="entry name" value="Lysozyme-like"/>
    <property type="match status" value="1"/>
</dbReference>
<dbReference type="SUPFAM" id="SSF56601">
    <property type="entry name" value="beta-lactamase/transpeptidase-like"/>
    <property type="match status" value="1"/>
</dbReference>
<dbReference type="InterPro" id="IPR001264">
    <property type="entry name" value="Glyco_trans_51"/>
</dbReference>
<gene>
    <name evidence="12" type="primary">pbpC</name>
    <name evidence="12" type="ORF">GCM10009118_18680</name>
</gene>
<keyword evidence="5" id="KW-0808">Transferase</keyword>
<keyword evidence="9" id="KW-0472">Membrane</keyword>
<evidence type="ECO:0000259" key="11">
    <source>
        <dbReference type="Pfam" id="PF06832"/>
    </source>
</evidence>
<evidence type="ECO:0000256" key="3">
    <source>
        <dbReference type="ARBA" id="ARBA00022670"/>
    </source>
</evidence>